<evidence type="ECO:0000313" key="3">
    <source>
        <dbReference type="Proteomes" id="UP000198629"/>
    </source>
</evidence>
<dbReference type="InterPro" id="IPR036291">
    <property type="entry name" value="NAD(P)-bd_dom_sf"/>
</dbReference>
<dbReference type="InterPro" id="IPR001509">
    <property type="entry name" value="Epimerase_deHydtase"/>
</dbReference>
<dbReference type="CDD" id="cd05271">
    <property type="entry name" value="NDUFA9_like_SDR_a"/>
    <property type="match status" value="1"/>
</dbReference>
<dbReference type="RefSeq" id="WP_091471681.1">
    <property type="nucleotide sequence ID" value="NZ_FNFX01000003.1"/>
</dbReference>
<dbReference type="PANTHER" id="PTHR12126">
    <property type="entry name" value="NADH-UBIQUINONE OXIDOREDUCTASE 39 KDA SUBUNIT-RELATED"/>
    <property type="match status" value="1"/>
</dbReference>
<organism evidence="2 3">
    <name type="scientific">Methylophilus rhizosphaerae</name>
    <dbReference type="NCBI Taxonomy" id="492660"/>
    <lineage>
        <taxon>Bacteria</taxon>
        <taxon>Pseudomonadati</taxon>
        <taxon>Pseudomonadota</taxon>
        <taxon>Betaproteobacteria</taxon>
        <taxon>Nitrosomonadales</taxon>
        <taxon>Methylophilaceae</taxon>
        <taxon>Methylophilus</taxon>
    </lineage>
</organism>
<dbReference type="PANTHER" id="PTHR12126:SF11">
    <property type="entry name" value="NADH DEHYDROGENASE [UBIQUINONE] 1 ALPHA SUBCOMPLEX SUBUNIT 9, MITOCHONDRIAL"/>
    <property type="match status" value="1"/>
</dbReference>
<dbReference type="Gene3D" id="3.40.50.720">
    <property type="entry name" value="NAD(P)-binding Rossmann-like Domain"/>
    <property type="match status" value="1"/>
</dbReference>
<feature type="domain" description="NAD-dependent epimerase/dehydratase" evidence="1">
    <location>
        <begin position="4"/>
        <end position="211"/>
    </location>
</feature>
<dbReference type="Pfam" id="PF01370">
    <property type="entry name" value="Epimerase"/>
    <property type="match status" value="1"/>
</dbReference>
<dbReference type="SUPFAM" id="SSF51735">
    <property type="entry name" value="NAD(P)-binding Rossmann-fold domains"/>
    <property type="match status" value="1"/>
</dbReference>
<accession>A0A1G9CX61</accession>
<sequence length="319" mass="35137">MKTVTVLGGSGFVGSSVVARLDQAGYQVKVLTRRREAAKHLILLPKVQVVECDVNDQAALRTQLAGSDVVINLIGVLHPAHDNDFEKMHHQFPRRVAQLCVELGVPRLLHMSALQAAVSAPSAYLRSKAAGDLAVMEHSKKLHVTIFRPSVVFGARDRFINLFAKLIQYIPVLVLAMPKAKFQPIWVEDVAAAMVNAINETATYGKIYELGGPAIMTLQQIMEAVMNTIGVQRPIIGLSTRMSLLQGSFMQWLPIKLLSRDNVKSMQVDNVCQQPMANELCVVPTDMFAVISGYLVKNNPRGAYDRFRAAAGRVINARR</sequence>
<dbReference type="OrthoDB" id="5292533at2"/>
<evidence type="ECO:0000259" key="1">
    <source>
        <dbReference type="Pfam" id="PF01370"/>
    </source>
</evidence>
<protein>
    <submittedName>
        <fullName evidence="2">NADH dehydrogenase</fullName>
    </submittedName>
</protein>
<dbReference type="Proteomes" id="UP000198629">
    <property type="component" value="Unassembled WGS sequence"/>
</dbReference>
<reference evidence="3" key="1">
    <citation type="submission" date="2016-10" db="EMBL/GenBank/DDBJ databases">
        <authorList>
            <person name="Varghese N."/>
            <person name="Submissions S."/>
        </authorList>
    </citation>
    <scope>NUCLEOTIDE SEQUENCE [LARGE SCALE GENOMIC DNA]</scope>
    <source>
        <strain evidence="3">CBMB127</strain>
    </source>
</reference>
<gene>
    <name evidence="2" type="ORF">SAMN05192566_1667</name>
</gene>
<dbReference type="EMBL" id="FNFX01000003">
    <property type="protein sequence ID" value="SDK56213.1"/>
    <property type="molecule type" value="Genomic_DNA"/>
</dbReference>
<dbReference type="STRING" id="492660.SAMN05192566_1667"/>
<keyword evidence="3" id="KW-1185">Reference proteome</keyword>
<dbReference type="InterPro" id="IPR051207">
    <property type="entry name" value="ComplexI_NDUFA9_subunit"/>
</dbReference>
<dbReference type="AlphaFoldDB" id="A0A1G9CX61"/>
<evidence type="ECO:0000313" key="2">
    <source>
        <dbReference type="EMBL" id="SDK56213.1"/>
    </source>
</evidence>
<dbReference type="GO" id="GO:0044877">
    <property type="term" value="F:protein-containing complex binding"/>
    <property type="evidence" value="ECO:0007669"/>
    <property type="project" value="TreeGrafter"/>
</dbReference>
<name>A0A1G9CX61_9PROT</name>
<proteinExistence type="predicted"/>